<protein>
    <submittedName>
        <fullName evidence="1">Uncharacterized protein</fullName>
    </submittedName>
</protein>
<organism evidence="1">
    <name type="scientific">marine sediment metagenome</name>
    <dbReference type="NCBI Taxonomy" id="412755"/>
    <lineage>
        <taxon>unclassified sequences</taxon>
        <taxon>metagenomes</taxon>
        <taxon>ecological metagenomes</taxon>
    </lineage>
</organism>
<dbReference type="EMBL" id="LAZR01000009">
    <property type="protein sequence ID" value="KKO08494.1"/>
    <property type="molecule type" value="Genomic_DNA"/>
</dbReference>
<comment type="caution">
    <text evidence="1">The sequence shown here is derived from an EMBL/GenBank/DDBJ whole genome shotgun (WGS) entry which is preliminary data.</text>
</comment>
<sequence length="205" mass="23187">MSKHENFNKLTAAETERLAMLSEEAGEVVQSATQMLQDGPYSENLEGALDDNIADLGREVADLLAVAEFMEADLSIEAFANYFAKNESSYVSPYSEALIEMSQMGNTIVVNGVDLAEMEQLHILSNRAAKIVQTVGKTLRHGYDSYHPDFPQQDNRQQLTLDLFDFWLAVHFLPDDFFEDVPDAYEEIMARKMRYSHHQTLKVVA</sequence>
<name>A0A0F9YUH3_9ZZZZ</name>
<evidence type="ECO:0000313" key="1">
    <source>
        <dbReference type="EMBL" id="KKO08494.1"/>
    </source>
</evidence>
<accession>A0A0F9YUH3</accession>
<proteinExistence type="predicted"/>
<reference evidence="1" key="1">
    <citation type="journal article" date="2015" name="Nature">
        <title>Complex archaea that bridge the gap between prokaryotes and eukaryotes.</title>
        <authorList>
            <person name="Spang A."/>
            <person name="Saw J.H."/>
            <person name="Jorgensen S.L."/>
            <person name="Zaremba-Niedzwiedzka K."/>
            <person name="Martijn J."/>
            <person name="Lind A.E."/>
            <person name="van Eijk R."/>
            <person name="Schleper C."/>
            <person name="Guy L."/>
            <person name="Ettema T.J."/>
        </authorList>
    </citation>
    <scope>NUCLEOTIDE SEQUENCE</scope>
</reference>
<gene>
    <name evidence="1" type="ORF">LCGC14_0044320</name>
</gene>
<dbReference type="AlphaFoldDB" id="A0A0F9YUH3"/>